<accession>A0A0V1APW5</accession>
<dbReference type="AlphaFoldDB" id="A0A0V1APW5"/>
<keyword evidence="3" id="KW-1185">Reference proteome</keyword>
<proteinExistence type="predicted"/>
<dbReference type="OrthoDB" id="5934048at2759"/>
<organism evidence="1 3">
    <name type="scientific">Trichinella spiralis</name>
    <name type="common">Trichina worm</name>
    <dbReference type="NCBI Taxonomy" id="6334"/>
    <lineage>
        <taxon>Eukaryota</taxon>
        <taxon>Metazoa</taxon>
        <taxon>Ecdysozoa</taxon>
        <taxon>Nematoda</taxon>
        <taxon>Enoplea</taxon>
        <taxon>Dorylaimia</taxon>
        <taxon>Trichinellida</taxon>
        <taxon>Trichinellidae</taxon>
        <taxon>Trichinella</taxon>
    </lineage>
</organism>
<evidence type="ECO:0000313" key="1">
    <source>
        <dbReference type="EMBL" id="KRY26854.1"/>
    </source>
</evidence>
<sequence>MNSSSMEIEKETPGGCSFLQQLARPDVQHRINNTKAKEQSFLTFDKKKAWLFPLPKVDGHSDTREGIRETEATVSSCILEDQKRITVLRYVLRACCCCWFEKFGVTYRRWSLFIVANKHYTFCLSSDEYNVIRKARRMRKEKQCRRKPAEVNAQGNQPVDIGSLSISDECANNLVGMTNEPTRERVSYRPNDVCQLNNADDGQSVNPDKAGCR</sequence>
<dbReference type="Proteomes" id="UP000054776">
    <property type="component" value="Unassembled WGS sequence"/>
</dbReference>
<name>A0A0V1APW5_TRISP</name>
<protein>
    <submittedName>
        <fullName evidence="1">Uncharacterized protein</fullName>
    </submittedName>
</protein>
<evidence type="ECO:0000313" key="2">
    <source>
        <dbReference type="EMBL" id="KRY26910.1"/>
    </source>
</evidence>
<gene>
    <name evidence="2" type="ORF">T01_1861</name>
    <name evidence="1" type="ORF">T01_613</name>
</gene>
<dbReference type="EMBL" id="JYDH01000312">
    <property type="protein sequence ID" value="KRY26910.1"/>
    <property type="molecule type" value="Genomic_DNA"/>
</dbReference>
<reference evidence="1 3" key="1">
    <citation type="submission" date="2015-01" db="EMBL/GenBank/DDBJ databases">
        <title>Evolution of Trichinella species and genotypes.</title>
        <authorList>
            <person name="Korhonen P.K."/>
            <person name="Edoardo P."/>
            <person name="Giuseppe L.R."/>
            <person name="Gasser R.B."/>
        </authorList>
    </citation>
    <scope>NUCLEOTIDE SEQUENCE [LARGE SCALE GENOMIC DNA]</scope>
    <source>
        <strain evidence="1">ISS3</strain>
    </source>
</reference>
<evidence type="ECO:0000313" key="3">
    <source>
        <dbReference type="Proteomes" id="UP000054776"/>
    </source>
</evidence>
<dbReference type="InParanoid" id="A0A0V1APW5"/>
<dbReference type="EMBL" id="JYDH01000320">
    <property type="protein sequence ID" value="KRY26854.1"/>
    <property type="molecule type" value="Genomic_DNA"/>
</dbReference>
<comment type="caution">
    <text evidence="1">The sequence shown here is derived from an EMBL/GenBank/DDBJ whole genome shotgun (WGS) entry which is preliminary data.</text>
</comment>